<dbReference type="InterPro" id="IPR036388">
    <property type="entry name" value="WH-like_DNA-bd_sf"/>
</dbReference>
<dbReference type="GO" id="GO:0003700">
    <property type="term" value="F:DNA-binding transcription factor activity"/>
    <property type="evidence" value="ECO:0007669"/>
    <property type="project" value="InterPro"/>
</dbReference>
<gene>
    <name evidence="7" type="ORF">XYCOK13_26900</name>
</gene>
<dbReference type="Gene3D" id="1.10.10.10">
    <property type="entry name" value="Winged helix-like DNA-binding domain superfamily/Winged helix DNA-binding domain"/>
    <property type="match status" value="1"/>
</dbReference>
<dbReference type="SUPFAM" id="SSF75138">
    <property type="entry name" value="HprK N-terminal domain-like"/>
    <property type="match status" value="1"/>
</dbReference>
<evidence type="ECO:0000256" key="3">
    <source>
        <dbReference type="ARBA" id="ARBA00023125"/>
    </source>
</evidence>
<dbReference type="InterPro" id="IPR046342">
    <property type="entry name" value="CBS_dom_sf"/>
</dbReference>
<dbReference type="Gene3D" id="3.40.1390.20">
    <property type="entry name" value="HprK N-terminal domain-like"/>
    <property type="match status" value="1"/>
</dbReference>
<dbReference type="CDD" id="cd04596">
    <property type="entry name" value="CBS_pair_DRTGG_assoc"/>
    <property type="match status" value="1"/>
</dbReference>
<dbReference type="InterPro" id="IPR000524">
    <property type="entry name" value="Tscrpt_reg_HTH_GntR"/>
</dbReference>
<dbReference type="GO" id="GO:0003677">
    <property type="term" value="F:DNA binding"/>
    <property type="evidence" value="ECO:0007669"/>
    <property type="project" value="UniProtKB-KW"/>
</dbReference>
<dbReference type="Gene3D" id="3.10.129.10">
    <property type="entry name" value="Hotdog Thioesterase"/>
    <property type="match status" value="1"/>
</dbReference>
<dbReference type="InterPro" id="IPR051257">
    <property type="entry name" value="Diverse_CBS-Domain"/>
</dbReference>
<dbReference type="SUPFAM" id="SSF46785">
    <property type="entry name" value="Winged helix' DNA-binding domain"/>
    <property type="match status" value="1"/>
</dbReference>
<dbReference type="InterPro" id="IPR006683">
    <property type="entry name" value="Thioestr_dom"/>
</dbReference>
<dbReference type="Pfam" id="PF07085">
    <property type="entry name" value="DRTGG"/>
    <property type="match status" value="1"/>
</dbReference>
<proteinExistence type="predicted"/>
<dbReference type="SUPFAM" id="SSF54631">
    <property type="entry name" value="CBS-domain pair"/>
    <property type="match status" value="1"/>
</dbReference>
<dbReference type="InterPro" id="IPR029069">
    <property type="entry name" value="HotDog_dom_sf"/>
</dbReference>
<feature type="domain" description="CBS" evidence="6">
    <location>
        <begin position="260"/>
        <end position="318"/>
    </location>
</feature>
<dbReference type="Pfam" id="PF00571">
    <property type="entry name" value="CBS"/>
    <property type="match status" value="2"/>
</dbReference>
<evidence type="ECO:0000256" key="1">
    <source>
        <dbReference type="ARBA" id="ARBA00023015"/>
    </source>
</evidence>
<evidence type="ECO:0000313" key="8">
    <source>
        <dbReference type="Proteomes" id="UP000677918"/>
    </source>
</evidence>
<comment type="caution">
    <text evidence="7">The sequence shown here is derived from an EMBL/GenBank/DDBJ whole genome shotgun (WGS) entry which is preliminary data.</text>
</comment>
<keyword evidence="1" id="KW-0805">Transcription regulation</keyword>
<evidence type="ECO:0000256" key="4">
    <source>
        <dbReference type="ARBA" id="ARBA00023163"/>
    </source>
</evidence>
<evidence type="ECO:0000259" key="6">
    <source>
        <dbReference type="PROSITE" id="PS51371"/>
    </source>
</evidence>
<dbReference type="PANTHER" id="PTHR43080">
    <property type="entry name" value="CBS DOMAIN-CONTAINING PROTEIN CBSX3, MITOCHONDRIAL"/>
    <property type="match status" value="1"/>
</dbReference>
<dbReference type="Gene3D" id="3.10.580.10">
    <property type="entry name" value="CBS-domain"/>
    <property type="match status" value="2"/>
</dbReference>
<protein>
    <submittedName>
        <fullName evidence="7">Thioesterase</fullName>
    </submittedName>
</protein>
<dbReference type="CDD" id="cd03440">
    <property type="entry name" value="hot_dog"/>
    <property type="match status" value="1"/>
</dbReference>
<sequence length="442" mass="49524">MREDTSTKHEQILQYIEELDVGQQISVRQIAKALHVSEGTAYRAIKDAENQGLVQTRPRIGTVRVGKRHRYRIDQLTFRDVVMIVDGEVLGGQAGLDTPLHKFVIGAMELDDMMKYIDAGSLLIVGNREGAHRLALEQGSGVLVTGGFHTSDDIRELADALGLPIITSGYDTFTVASMINRAIYDRLIKKKIILVEDLIHDKEPPVTVKANQTVSDWIKFVDSTGNSRFPVTDEWNRVIGMVTPKDVLDADPNQTLDRLMTRNPLTVGVQTSIASAAHMMVWEGIEVLPVVDHNRKLRGIISRQDVLKAMQYSQRQPQMGETFEDLMWSTFEEIRDETGQVRFRGSITPQMTGDLGVVSEGVLATLMTKAAFQVIKTERKGDLVLDNASTYFIRPLQLDTSVDIIPNVLEISRKFAKVDVEMFHEQVLVCKALLTAQVLEQR</sequence>
<reference evidence="7" key="1">
    <citation type="submission" date="2021-04" db="EMBL/GenBank/DDBJ databases">
        <title>Draft genome sequence of Xylanibacillus composti strain K13.</title>
        <authorList>
            <person name="Uke A."/>
            <person name="Chhe C."/>
            <person name="Baramee S."/>
            <person name="Kosugi A."/>
        </authorList>
    </citation>
    <scope>NUCLEOTIDE SEQUENCE</scope>
    <source>
        <strain evidence="7">K13</strain>
    </source>
</reference>
<dbReference type="InterPro" id="IPR000644">
    <property type="entry name" value="CBS_dom"/>
</dbReference>
<dbReference type="PROSITE" id="PS51371">
    <property type="entry name" value="CBS"/>
    <property type="match status" value="2"/>
</dbReference>
<keyword evidence="2 5" id="KW-0129">CBS domain</keyword>
<dbReference type="InterPro" id="IPR010766">
    <property type="entry name" value="DRTGG"/>
</dbReference>
<dbReference type="RefSeq" id="WP_213412652.1">
    <property type="nucleotide sequence ID" value="NZ_BOVK01000036.1"/>
</dbReference>
<evidence type="ECO:0000256" key="2">
    <source>
        <dbReference type="ARBA" id="ARBA00023122"/>
    </source>
</evidence>
<keyword evidence="3" id="KW-0238">DNA-binding</keyword>
<dbReference type="SUPFAM" id="SSF54637">
    <property type="entry name" value="Thioesterase/thiol ester dehydrase-isomerase"/>
    <property type="match status" value="1"/>
</dbReference>
<dbReference type="PANTHER" id="PTHR43080:SF2">
    <property type="entry name" value="CBS DOMAIN-CONTAINING PROTEIN"/>
    <property type="match status" value="1"/>
</dbReference>
<feature type="domain" description="CBS" evidence="6">
    <location>
        <begin position="200"/>
        <end position="258"/>
    </location>
</feature>
<evidence type="ECO:0000313" key="7">
    <source>
        <dbReference type="EMBL" id="GIQ69866.1"/>
    </source>
</evidence>
<keyword evidence="4" id="KW-0804">Transcription</keyword>
<keyword evidence="8" id="KW-1185">Reference proteome</keyword>
<dbReference type="InterPro" id="IPR036390">
    <property type="entry name" value="WH_DNA-bd_sf"/>
</dbReference>
<dbReference type="Pfam" id="PF00392">
    <property type="entry name" value="GntR"/>
    <property type="match status" value="1"/>
</dbReference>
<dbReference type="SMART" id="SM00116">
    <property type="entry name" value="CBS"/>
    <property type="match status" value="2"/>
</dbReference>
<name>A0A8J4H569_9BACL</name>
<dbReference type="Pfam" id="PF03061">
    <property type="entry name" value="4HBT"/>
    <property type="match status" value="1"/>
</dbReference>
<dbReference type="InterPro" id="IPR028979">
    <property type="entry name" value="Ser_kin/Pase_Hpr-like_N_sf"/>
</dbReference>
<dbReference type="AlphaFoldDB" id="A0A8J4H569"/>
<evidence type="ECO:0000256" key="5">
    <source>
        <dbReference type="PROSITE-ProRule" id="PRU00703"/>
    </source>
</evidence>
<dbReference type="Proteomes" id="UP000677918">
    <property type="component" value="Unassembled WGS sequence"/>
</dbReference>
<accession>A0A8J4H569</accession>
<organism evidence="7 8">
    <name type="scientific">Xylanibacillus composti</name>
    <dbReference type="NCBI Taxonomy" id="1572762"/>
    <lineage>
        <taxon>Bacteria</taxon>
        <taxon>Bacillati</taxon>
        <taxon>Bacillota</taxon>
        <taxon>Bacilli</taxon>
        <taxon>Bacillales</taxon>
        <taxon>Paenibacillaceae</taxon>
        <taxon>Xylanibacillus</taxon>
    </lineage>
</organism>
<dbReference type="EMBL" id="BOVK01000036">
    <property type="protein sequence ID" value="GIQ69866.1"/>
    <property type="molecule type" value="Genomic_DNA"/>
</dbReference>